<dbReference type="HOGENOM" id="CLU_788739_0_0_0"/>
<gene>
    <name evidence="1" type="ORF">FUSPEROL_02172</name>
</gene>
<reference evidence="1 2" key="1">
    <citation type="submission" date="2010-02" db="EMBL/GenBank/DDBJ databases">
        <authorList>
            <person name="Weinstock G."/>
            <person name="Sodergren E."/>
            <person name="Clifton S."/>
            <person name="Fulton L."/>
            <person name="Fulton B."/>
            <person name="Courtney L."/>
            <person name="Fronick C."/>
            <person name="Harrison M."/>
            <person name="Strong C."/>
            <person name="Farmer C."/>
            <person name="Delahaunty K."/>
            <person name="Markovic C."/>
            <person name="Hall O."/>
            <person name="Minx P."/>
            <person name="Tomlinson C."/>
            <person name="Mitreva M."/>
            <person name="Nelson J."/>
            <person name="Hou S."/>
            <person name="Wollam A."/>
            <person name="Pepin K.H."/>
            <person name="Johnson M."/>
            <person name="Bhonagiri V."/>
            <person name="Zhang X."/>
            <person name="Suruliraj S."/>
            <person name="Warren W."/>
            <person name="Chinwalla A."/>
            <person name="Mardis E.R."/>
            <person name="Wilson R.K."/>
        </authorList>
    </citation>
    <scope>NUCLEOTIDE SEQUENCE [LARGE SCALE GENOMIC DNA]</scope>
    <source>
        <strain evidence="1 2">ATCC 33693</strain>
    </source>
</reference>
<dbReference type="RefSeq" id="WP_005975007.1">
    <property type="nucleotide sequence ID" value="NZ_GG665898.1"/>
</dbReference>
<name>D4CXL1_9FUSO</name>
<sequence>NSLTYKILEKNKKKHKLFLFLFFLIYRDYAVEINEDFMKIKDVKSQESFYIKSNGKIFNIDMEKIKDLYSKQLMNFRNSEDIIKKLKAINKLYDFTKETKSEDIIEFEFLGKRRISFIYNIKNKTFFGINNNLQIKLKEKIEIFLQKIKLEKREYRSSIKIDEKNNFSTFIYLGNNYSFFKNFFIHEQLTPEQDYFLEKHNEKIIYKNKTYYFLYDENQNVYNDLVLIDEENEKTLHFHINGDFSRSNNYIYNFDKNISIIKINNEILEIKNNTKINFKYYRCLNKQDLKFTILREYGEKTFLIMFNNEIYMVKNNFKFLDLLDEKQTYKNLSNNFNKLVKENEKCKFMFNL</sequence>
<evidence type="ECO:0000313" key="2">
    <source>
        <dbReference type="Proteomes" id="UP000003748"/>
    </source>
</evidence>
<comment type="caution">
    <text evidence="1">The sequence shown here is derived from an EMBL/GenBank/DDBJ whole genome shotgun (WGS) entry which is preliminary data.</text>
</comment>
<dbReference type="STRING" id="546275.FUSPEROL_02172"/>
<dbReference type="Proteomes" id="UP000003748">
    <property type="component" value="Unassembled WGS sequence"/>
</dbReference>
<organism evidence="1 2">
    <name type="scientific">Fusobacterium periodonticum ATCC 33693</name>
    <dbReference type="NCBI Taxonomy" id="546275"/>
    <lineage>
        <taxon>Bacteria</taxon>
        <taxon>Fusobacteriati</taxon>
        <taxon>Fusobacteriota</taxon>
        <taxon>Fusobacteriia</taxon>
        <taxon>Fusobacteriales</taxon>
        <taxon>Fusobacteriaceae</taxon>
        <taxon>Fusobacterium</taxon>
    </lineage>
</organism>
<protein>
    <submittedName>
        <fullName evidence="1">Uncharacterized protein</fullName>
    </submittedName>
</protein>
<dbReference type="GeneID" id="78420343"/>
<dbReference type="AlphaFoldDB" id="D4CXL1"/>
<accession>D4CXL1</accession>
<feature type="non-terminal residue" evidence="1">
    <location>
        <position position="1"/>
    </location>
</feature>
<proteinExistence type="predicted"/>
<evidence type="ECO:0000313" key="1">
    <source>
        <dbReference type="EMBL" id="EFE86131.1"/>
    </source>
</evidence>
<dbReference type="EMBL" id="ACJY01000099">
    <property type="protein sequence ID" value="EFE86131.1"/>
    <property type="molecule type" value="Genomic_DNA"/>
</dbReference>